<dbReference type="PROSITE" id="PS50011">
    <property type="entry name" value="PROTEIN_KINASE_DOM"/>
    <property type="match status" value="2"/>
</dbReference>
<dbReference type="Gene3D" id="1.10.260.40">
    <property type="entry name" value="lambda repressor-like DNA-binding domains"/>
    <property type="match status" value="1"/>
</dbReference>
<dbReference type="PANTHER" id="PTHR43289">
    <property type="entry name" value="MITOGEN-ACTIVATED PROTEIN KINASE KINASE KINASE 20-RELATED"/>
    <property type="match status" value="1"/>
</dbReference>
<dbReference type="Pfam" id="PF08378">
    <property type="entry name" value="NERD"/>
    <property type="match status" value="1"/>
</dbReference>
<evidence type="ECO:0000256" key="4">
    <source>
        <dbReference type="ARBA" id="ARBA00022840"/>
    </source>
</evidence>
<evidence type="ECO:0000259" key="7">
    <source>
        <dbReference type="PROSITE" id="PS50965"/>
    </source>
</evidence>
<dbReference type="Gene3D" id="1.10.510.10">
    <property type="entry name" value="Transferase(Phosphotransferase) domain 1"/>
    <property type="match status" value="2"/>
</dbReference>
<dbReference type="InterPro" id="IPR049832">
    <property type="entry name" value="BREX_PglW"/>
</dbReference>
<keyword evidence="3 8" id="KW-0418">Kinase</keyword>
<dbReference type="NCBIfam" id="NF033442">
    <property type="entry name" value="BREX_PglW"/>
    <property type="match status" value="1"/>
</dbReference>
<evidence type="ECO:0000259" key="6">
    <source>
        <dbReference type="PROSITE" id="PS50011"/>
    </source>
</evidence>
<proteinExistence type="predicted"/>
<evidence type="ECO:0000256" key="1">
    <source>
        <dbReference type="ARBA" id="ARBA00022679"/>
    </source>
</evidence>
<keyword evidence="1" id="KW-0808">Transferase</keyword>
<dbReference type="SMART" id="SM00220">
    <property type="entry name" value="S_TKc"/>
    <property type="match status" value="1"/>
</dbReference>
<feature type="domain" description="Protein kinase" evidence="6">
    <location>
        <begin position="207"/>
        <end position="501"/>
    </location>
</feature>
<dbReference type="SUPFAM" id="SSF56112">
    <property type="entry name" value="Protein kinase-like (PK-like)"/>
    <property type="match status" value="2"/>
</dbReference>
<accession>A0ABQ4C1L6</accession>
<evidence type="ECO:0000256" key="5">
    <source>
        <dbReference type="PROSITE-ProRule" id="PRU10141"/>
    </source>
</evidence>
<evidence type="ECO:0000256" key="3">
    <source>
        <dbReference type="ARBA" id="ARBA00022777"/>
    </source>
</evidence>
<dbReference type="InterPro" id="IPR011009">
    <property type="entry name" value="Kinase-like_dom_sf"/>
</dbReference>
<keyword evidence="9" id="KW-1185">Reference proteome</keyword>
<reference evidence="8 9" key="1">
    <citation type="submission" date="2021-01" db="EMBL/GenBank/DDBJ databases">
        <title>Whole genome shotgun sequence of Asanoa iriomotensis NBRC 100142.</title>
        <authorList>
            <person name="Komaki H."/>
            <person name="Tamura T."/>
        </authorList>
    </citation>
    <scope>NUCLEOTIDE SEQUENCE [LARGE SCALE GENOMIC DNA]</scope>
    <source>
        <strain evidence="8 9">NBRC 100142</strain>
    </source>
</reference>
<dbReference type="InterPro" id="IPR017441">
    <property type="entry name" value="Protein_kinase_ATP_BS"/>
</dbReference>
<organism evidence="8 9">
    <name type="scientific">Asanoa iriomotensis</name>
    <dbReference type="NCBI Taxonomy" id="234613"/>
    <lineage>
        <taxon>Bacteria</taxon>
        <taxon>Bacillati</taxon>
        <taxon>Actinomycetota</taxon>
        <taxon>Actinomycetes</taxon>
        <taxon>Micromonosporales</taxon>
        <taxon>Micromonosporaceae</taxon>
        <taxon>Asanoa</taxon>
    </lineage>
</organism>
<dbReference type="SUPFAM" id="SSF47789">
    <property type="entry name" value="C-terminal domain of RNA polymerase alpha subunit"/>
    <property type="match status" value="1"/>
</dbReference>
<dbReference type="GO" id="GO:0016301">
    <property type="term" value="F:kinase activity"/>
    <property type="evidence" value="ECO:0007669"/>
    <property type="project" value="UniProtKB-KW"/>
</dbReference>
<feature type="binding site" evidence="5">
    <location>
        <position position="563"/>
    </location>
    <ligand>
        <name>ATP</name>
        <dbReference type="ChEBI" id="CHEBI:30616"/>
    </ligand>
</feature>
<dbReference type="PROSITE" id="PS50965">
    <property type="entry name" value="NERD"/>
    <property type="match status" value="1"/>
</dbReference>
<name>A0ABQ4C1L6_9ACTN</name>
<dbReference type="InterPro" id="IPR000719">
    <property type="entry name" value="Prot_kinase_dom"/>
</dbReference>
<dbReference type="PROSITE" id="PS00107">
    <property type="entry name" value="PROTEIN_KINASE_ATP"/>
    <property type="match status" value="1"/>
</dbReference>
<keyword evidence="4 5" id="KW-0067">ATP-binding</keyword>
<dbReference type="Gene3D" id="1.10.150.20">
    <property type="entry name" value="5' to 3' exonuclease, C-terminal subdomain"/>
    <property type="match status" value="1"/>
</dbReference>
<feature type="domain" description="NERD" evidence="7">
    <location>
        <begin position="30"/>
        <end position="144"/>
    </location>
</feature>
<dbReference type="InterPro" id="IPR011528">
    <property type="entry name" value="NERD"/>
</dbReference>
<feature type="domain" description="Protein kinase" evidence="6">
    <location>
        <begin position="532"/>
        <end position="787"/>
    </location>
</feature>
<sequence length="1385" mass="150936">MGHYERAWWWQNVNQDSPRWEEINPSEHSHEKDGLRALASYLPDADPYHVWANVEFVGTDGSINEIDALVLTRSGLYIVELKHWAGTVSGDGTQWVRRMANGRLVPQDNPLVVTNRKARRLASLIKHYASQKNRQNDAPFVGAVVFLHHPSTVSQLDEVGQQHIYGLETGNSRLPSLKSFLLAPARSARGVVDEERGRRIVDYVRGARIRPSIANRRVGQVLLRSKPFAEGVGWQDFLGGHVMDKSLVRRVRFYLSSRAAAEDVPAIEQAAEREFRLLQGINHQGIAKAHDFEEHAFGRAVVFEHNEEWVRLDHWLAEHGPQQTIAQRLQMVQDLAEIIGYAHARRLAHRALNPRALYVANPGSAQPSLVVTDWQAAGRLSSSGRITRLTSSVSTDPASLELFFDDSVRSYQAPEAVSRDNVPGPQLDVFSLGALAYRIFSGKPPAETPEDLIAAVRDGGLSLAGAADGMPDALQMLIWEATRGNPGERTVRDVAEFRARLERVWDELTRPEAEPVVDPLDARKGVELEGGYTVVRRLGTGGTATALLVTEETADGPRERVLKVARDEQFADRLEAEAQVLRGMRHHWQVAELLRGPVQIGGRTTLVLESAGQRTVADELSGGRRLAIELLERYGRDLIDIVDFLEGEGVWHRDLKPANLAARPRPKDRKPHLCVFDFSLAAAPADQITVGTRPYLDPFLGPPRRMRYDAAAERFATAVTLYEMATGEAPRWGDGANPAAVSDEVTLDPSTFDAALADRLVPFFARALRRDATDRFDTTEEMADAWRAVFKELPRVAVDPQGEVTRRSPLESAGLTPRALSALERLGVHTVGELLDYEPSKLTKAAGVPDATRKEILRVVGQLHERVASEPEEQPQPAPAFGVEALCQSLLPGPMAKDHASLATLLGQAPTARGRYLRWLSQADAAAAMGVTQPQVSNLLRKHVKTWAASNPLRQVQDALVALLDVRAGVMSSTELAEALIASRGSYSDEPRRTSQAIGLVRAAVEAELSRGGASRVAIHRFRGSDLVLVGREPDDADAVTAAADLLGYAVQLGKVAVDLAKKDPFYSSTRALDALRQVTRPDGAAPIGDARLLQLAAAASNSGAGLSAQGQFYPVGMPAERAVRLSRNALLGQTMAAEQLRARVASRFPLAAPLPAGILDLEALLARCDVPVDWDAQLNAFVGRRARITLSSTKIASSGPVADDHDALAAETKLRAAVERNGFLSVLVPMQRLVAARTALLNGLGLTEVNVTGLLMRMLRELGFPWDAIVAADNGNPDDPDFRSLVELVAHEVMPALTDALAAETHLLLTDATPLARYGQLSVLQELADPSRSRPGARLLLVAARRPEPAMLDTAQLPLTSPASQSLWLPGTWPLRTAPEGIAS</sequence>
<dbReference type="Proteomes" id="UP000624325">
    <property type="component" value="Unassembled WGS sequence"/>
</dbReference>
<gene>
    <name evidence="8" type="ORF">Air01nite_27490</name>
</gene>
<keyword evidence="2 5" id="KW-0547">Nucleotide-binding</keyword>
<dbReference type="InterPro" id="IPR010982">
    <property type="entry name" value="Lambda_DNA-bd_dom_sf"/>
</dbReference>
<comment type="caution">
    <text evidence="8">The sequence shown here is derived from an EMBL/GenBank/DDBJ whole genome shotgun (WGS) entry which is preliminary data.</text>
</comment>
<dbReference type="PANTHER" id="PTHR43289:SF34">
    <property type="entry name" value="SERINE_THREONINE-PROTEIN KINASE YBDM-RELATED"/>
    <property type="match status" value="1"/>
</dbReference>
<protein>
    <submittedName>
        <fullName evidence="8">Protein kinase</fullName>
    </submittedName>
</protein>
<dbReference type="Pfam" id="PF00069">
    <property type="entry name" value="Pkinase"/>
    <property type="match status" value="2"/>
</dbReference>
<evidence type="ECO:0000313" key="9">
    <source>
        <dbReference type="Proteomes" id="UP000624325"/>
    </source>
</evidence>
<evidence type="ECO:0000313" key="8">
    <source>
        <dbReference type="EMBL" id="GIF56654.1"/>
    </source>
</evidence>
<evidence type="ECO:0000256" key="2">
    <source>
        <dbReference type="ARBA" id="ARBA00022741"/>
    </source>
</evidence>
<dbReference type="EMBL" id="BONC01000016">
    <property type="protein sequence ID" value="GIF56654.1"/>
    <property type="molecule type" value="Genomic_DNA"/>
</dbReference>